<evidence type="ECO:0000256" key="6">
    <source>
        <dbReference type="SAM" id="Phobius"/>
    </source>
</evidence>
<evidence type="ECO:0000256" key="3">
    <source>
        <dbReference type="ARBA" id="ARBA00022989"/>
    </source>
</evidence>
<keyword evidence="9" id="KW-1185">Reference proteome</keyword>
<evidence type="ECO:0000256" key="1">
    <source>
        <dbReference type="ARBA" id="ARBA00004127"/>
    </source>
</evidence>
<feature type="compositionally biased region" description="Acidic residues" evidence="5">
    <location>
        <begin position="103"/>
        <end position="116"/>
    </location>
</feature>
<accession>A0AAW0GFQ0</accession>
<dbReference type="Pfam" id="PF02656">
    <property type="entry name" value="DUF202"/>
    <property type="match status" value="1"/>
</dbReference>
<sequence length="318" mass="34924">MPLPKARLPPTVQNHRASPPPNSHANHTPNPSQKAKRMKRWMLPQRKMKAGSLGLLVLKSLLLLLSVRKALKERAHGNEPLPPPSSSPRGQNGVRASRSSTDSDADDDDDDDEGQDANERTAFLKHKRGRNVAPSDANLKSRALSIDPLTPSSAFDETLRDRLREEGKGADDEDDEDDLEEDGTGEGSGNARMLERNLRAPPGKRIAVPVRIEPKVYFATERTFLKWLGFAIYIGTIATTLLNFVPPDDIVGLISAGLFTFAALAAIAYSAIIFVIRSKSIRKRRAEGMYYDKYGPTILSLLLLGALGANIGMRLKEL</sequence>
<evidence type="ECO:0000313" key="9">
    <source>
        <dbReference type="Proteomes" id="UP001385951"/>
    </source>
</evidence>
<dbReference type="GO" id="GO:0000329">
    <property type="term" value="C:fungal-type vacuole membrane"/>
    <property type="evidence" value="ECO:0007669"/>
    <property type="project" value="TreeGrafter"/>
</dbReference>
<comment type="subcellular location">
    <subcellularLocation>
        <location evidence="1">Endomembrane system</location>
        <topology evidence="1">Multi-pass membrane protein</topology>
    </subcellularLocation>
</comment>
<evidence type="ECO:0000256" key="4">
    <source>
        <dbReference type="ARBA" id="ARBA00023136"/>
    </source>
</evidence>
<dbReference type="AlphaFoldDB" id="A0AAW0GFQ0"/>
<feature type="compositionally biased region" description="Acidic residues" evidence="5">
    <location>
        <begin position="171"/>
        <end position="184"/>
    </location>
</feature>
<comment type="caution">
    <text evidence="8">The sequence shown here is derived from an EMBL/GenBank/DDBJ whole genome shotgun (WGS) entry which is preliminary data.</text>
</comment>
<keyword evidence="2 6" id="KW-0812">Transmembrane</keyword>
<dbReference type="PANTHER" id="PTHR46140">
    <property type="entry name" value="VACUOLAR TRANSPORTER CHAPERONE 1-RELATED"/>
    <property type="match status" value="1"/>
</dbReference>
<evidence type="ECO:0000259" key="7">
    <source>
        <dbReference type="Pfam" id="PF02656"/>
    </source>
</evidence>
<organism evidence="8 9">
    <name type="scientific">Cerrena zonata</name>
    <dbReference type="NCBI Taxonomy" id="2478898"/>
    <lineage>
        <taxon>Eukaryota</taxon>
        <taxon>Fungi</taxon>
        <taxon>Dikarya</taxon>
        <taxon>Basidiomycota</taxon>
        <taxon>Agaricomycotina</taxon>
        <taxon>Agaricomycetes</taxon>
        <taxon>Polyporales</taxon>
        <taxon>Cerrenaceae</taxon>
        <taxon>Cerrena</taxon>
    </lineage>
</organism>
<gene>
    <name evidence="8" type="ORF">QCA50_005637</name>
</gene>
<dbReference type="EMBL" id="JASBNA010000006">
    <property type="protein sequence ID" value="KAK7690539.1"/>
    <property type="molecule type" value="Genomic_DNA"/>
</dbReference>
<evidence type="ECO:0000256" key="2">
    <source>
        <dbReference type="ARBA" id="ARBA00022692"/>
    </source>
</evidence>
<evidence type="ECO:0000313" key="8">
    <source>
        <dbReference type="EMBL" id="KAK7690539.1"/>
    </source>
</evidence>
<feature type="transmembrane region" description="Helical" evidence="6">
    <location>
        <begin position="297"/>
        <end position="315"/>
    </location>
</feature>
<dbReference type="InterPro" id="IPR003807">
    <property type="entry name" value="DUF202"/>
</dbReference>
<feature type="domain" description="DUF202" evidence="7">
    <location>
        <begin position="215"/>
        <end position="279"/>
    </location>
</feature>
<dbReference type="GO" id="GO:0012505">
    <property type="term" value="C:endomembrane system"/>
    <property type="evidence" value="ECO:0007669"/>
    <property type="project" value="UniProtKB-SubCell"/>
</dbReference>
<dbReference type="InterPro" id="IPR051572">
    <property type="entry name" value="VTC_Complex_Subunit"/>
</dbReference>
<dbReference type="Proteomes" id="UP001385951">
    <property type="component" value="Unassembled WGS sequence"/>
</dbReference>
<feature type="region of interest" description="Disordered" evidence="5">
    <location>
        <begin position="1"/>
        <end position="42"/>
    </location>
</feature>
<evidence type="ECO:0000256" key="5">
    <source>
        <dbReference type="SAM" id="MobiDB-lite"/>
    </source>
</evidence>
<keyword evidence="3 6" id="KW-1133">Transmembrane helix</keyword>
<name>A0AAW0GFQ0_9APHY</name>
<protein>
    <recommendedName>
        <fullName evidence="7">DUF202 domain-containing protein</fullName>
    </recommendedName>
</protein>
<dbReference type="GO" id="GO:0033254">
    <property type="term" value="C:vacuolar transporter chaperone complex"/>
    <property type="evidence" value="ECO:0007669"/>
    <property type="project" value="TreeGrafter"/>
</dbReference>
<keyword evidence="4 6" id="KW-0472">Membrane</keyword>
<feature type="compositionally biased region" description="Polar residues" evidence="5">
    <location>
        <begin position="23"/>
        <end position="33"/>
    </location>
</feature>
<feature type="transmembrane region" description="Helical" evidence="6">
    <location>
        <begin position="50"/>
        <end position="67"/>
    </location>
</feature>
<feature type="transmembrane region" description="Helical" evidence="6">
    <location>
        <begin position="224"/>
        <end position="244"/>
    </location>
</feature>
<reference evidence="8 9" key="1">
    <citation type="submission" date="2022-09" db="EMBL/GenBank/DDBJ databases">
        <authorList>
            <person name="Palmer J.M."/>
        </authorList>
    </citation>
    <scope>NUCLEOTIDE SEQUENCE [LARGE SCALE GENOMIC DNA]</scope>
    <source>
        <strain evidence="8 9">DSM 7382</strain>
    </source>
</reference>
<feature type="transmembrane region" description="Helical" evidence="6">
    <location>
        <begin position="250"/>
        <end position="276"/>
    </location>
</feature>
<feature type="region of interest" description="Disordered" evidence="5">
    <location>
        <begin position="166"/>
        <end position="196"/>
    </location>
</feature>
<dbReference type="PANTHER" id="PTHR46140:SF1">
    <property type="entry name" value="VACUOLAR TRANSPORTER CHAPERONE COMPLEX SUBUNIT 4-RELATED"/>
    <property type="match status" value="1"/>
</dbReference>
<feature type="region of interest" description="Disordered" evidence="5">
    <location>
        <begin position="75"/>
        <end position="116"/>
    </location>
</feature>
<proteinExistence type="predicted"/>